<dbReference type="InterPro" id="IPR025532">
    <property type="entry name" value="G6P_1-epimerase"/>
</dbReference>
<keyword evidence="7" id="KW-1185">Reference proteome</keyword>
<evidence type="ECO:0000256" key="4">
    <source>
        <dbReference type="PIRNR" id="PIRNR016020"/>
    </source>
</evidence>
<evidence type="ECO:0000256" key="5">
    <source>
        <dbReference type="PIRSR" id="PIRSR016020-1"/>
    </source>
</evidence>
<dbReference type="InterPro" id="IPR011013">
    <property type="entry name" value="Gal_mutarotase_sf_dom"/>
</dbReference>
<evidence type="ECO:0000313" key="7">
    <source>
        <dbReference type="Proteomes" id="UP000008366"/>
    </source>
</evidence>
<dbReference type="CDD" id="cd09020">
    <property type="entry name" value="D-hex-6-P-epi_like"/>
    <property type="match status" value="1"/>
</dbReference>
<dbReference type="PANTHER" id="PTHR11122:SF13">
    <property type="entry name" value="GLUCOSE-6-PHOSPHATE 1-EPIMERASE"/>
    <property type="match status" value="1"/>
</dbReference>
<dbReference type="GO" id="GO:0047938">
    <property type="term" value="F:glucose-6-phosphate 1-epimerase activity"/>
    <property type="evidence" value="ECO:0007669"/>
    <property type="project" value="UniProtKB-UniRule"/>
</dbReference>
<organism evidence="6 7">
    <name type="scientific">Kineosphaera limosa NBRC 100340</name>
    <dbReference type="NCBI Taxonomy" id="1184609"/>
    <lineage>
        <taxon>Bacteria</taxon>
        <taxon>Bacillati</taxon>
        <taxon>Actinomycetota</taxon>
        <taxon>Actinomycetes</taxon>
        <taxon>Micrococcales</taxon>
        <taxon>Dermatophilaceae</taxon>
        <taxon>Kineosphaera</taxon>
    </lineage>
</organism>
<dbReference type="Proteomes" id="UP000008366">
    <property type="component" value="Unassembled WGS sequence"/>
</dbReference>
<accession>K6WE12</accession>
<dbReference type="EMBL" id="BAHD01000073">
    <property type="protein sequence ID" value="GAB97535.1"/>
    <property type="molecule type" value="Genomic_DNA"/>
</dbReference>
<reference evidence="6 7" key="1">
    <citation type="submission" date="2012-08" db="EMBL/GenBank/DDBJ databases">
        <title>Whole genome shotgun sequence of Kineosphaera limosa NBRC 100340.</title>
        <authorList>
            <person name="Yoshida I."/>
            <person name="Isaki S."/>
            <person name="Hosoyama A."/>
            <person name="Tsuchikane K."/>
            <person name="Katsumata H."/>
            <person name="Ando Y."/>
            <person name="Ohji S."/>
            <person name="Hamada M."/>
            <person name="Tamura T."/>
            <person name="Yamazoe A."/>
            <person name="Yamazaki S."/>
            <person name="Fujita N."/>
        </authorList>
    </citation>
    <scope>NUCLEOTIDE SEQUENCE [LARGE SCALE GENOMIC DNA]</scope>
    <source>
        <strain evidence="6 7">NBRC 100340</strain>
    </source>
</reference>
<dbReference type="GO" id="GO:0005975">
    <property type="term" value="P:carbohydrate metabolic process"/>
    <property type="evidence" value="ECO:0007669"/>
    <property type="project" value="InterPro"/>
</dbReference>
<dbReference type="AlphaFoldDB" id="K6WE12"/>
<dbReference type="PANTHER" id="PTHR11122">
    <property type="entry name" value="APOSPORY-ASSOCIATED PROTEIN C-RELATED"/>
    <property type="match status" value="1"/>
</dbReference>
<evidence type="ECO:0000256" key="3">
    <source>
        <dbReference type="ARBA" id="ARBA00023235"/>
    </source>
</evidence>
<comment type="caution">
    <text evidence="6">The sequence shown here is derived from an EMBL/GenBank/DDBJ whole genome shotgun (WGS) entry which is preliminary data.</text>
</comment>
<evidence type="ECO:0000256" key="1">
    <source>
        <dbReference type="ARBA" id="ARBA00001096"/>
    </source>
</evidence>
<dbReference type="Pfam" id="PF01263">
    <property type="entry name" value="Aldose_epim"/>
    <property type="match status" value="1"/>
</dbReference>
<proteinExistence type="inferred from homology"/>
<evidence type="ECO:0000313" key="6">
    <source>
        <dbReference type="EMBL" id="GAB97535.1"/>
    </source>
</evidence>
<dbReference type="Gene3D" id="2.70.98.10">
    <property type="match status" value="1"/>
</dbReference>
<dbReference type="PIRSF" id="PIRSF016020">
    <property type="entry name" value="PHexose_mutarotase"/>
    <property type="match status" value="1"/>
</dbReference>
<dbReference type="EC" id="5.1.3.15" evidence="4"/>
<feature type="active site" evidence="5">
    <location>
        <position position="265"/>
    </location>
</feature>
<gene>
    <name evidence="6" type="ORF">KILIM_073_00150</name>
</gene>
<comment type="catalytic activity">
    <reaction evidence="1">
        <text>alpha-D-glucose 6-phosphate = beta-D-glucose 6-phosphate</text>
        <dbReference type="Rhea" id="RHEA:16249"/>
        <dbReference type="ChEBI" id="CHEBI:58225"/>
        <dbReference type="ChEBI" id="CHEBI:58247"/>
        <dbReference type="EC" id="5.1.3.15"/>
    </reaction>
</comment>
<feature type="active site" evidence="5">
    <location>
        <position position="163"/>
    </location>
</feature>
<keyword evidence="3 4" id="KW-0413">Isomerase</keyword>
<protein>
    <recommendedName>
        <fullName evidence="4">Putative glucose-6-phosphate 1-epimerase</fullName>
        <ecNumber evidence="4">5.1.3.15</ecNumber>
    </recommendedName>
</protein>
<dbReference type="eggNOG" id="COG0676">
    <property type="taxonomic scope" value="Bacteria"/>
</dbReference>
<sequence>MTQFEGTLPAGVSLADHEGLPVVQVRTDAASADIALQGAQVLSWRPAGADEVLWLSPHAVFEPGTAVRGGVPLCAPWFGPGRKKDKPSAHGWFRTASWTLADAAVEGDDVVLRFTLSGADADVPEGEATDISAEYLVRVGRELGLSLTVTAGAEGLDLEEALHTYLSVSDVAGIRIEGLGGTRYADKAPGGRAVNAQPGDLTLTRQTDRVYGHDGQAIVVDEAAGRRIVVDKEGSGSTVIWNPWEAKAAEAPDIGDAWRGFVCVEAANALNQHVQLDPGAAHTITTRLSLQ</sequence>
<dbReference type="RefSeq" id="WP_006594067.1">
    <property type="nucleotide sequence ID" value="NZ_BAHD01000073.1"/>
</dbReference>
<comment type="similarity">
    <text evidence="2 4">Belongs to the glucose-6-phosphate 1-epimerase family.</text>
</comment>
<dbReference type="GO" id="GO:0030246">
    <property type="term" value="F:carbohydrate binding"/>
    <property type="evidence" value="ECO:0007669"/>
    <property type="project" value="UniProtKB-UniRule"/>
</dbReference>
<dbReference type="SUPFAM" id="SSF74650">
    <property type="entry name" value="Galactose mutarotase-like"/>
    <property type="match status" value="1"/>
</dbReference>
<dbReference type="InterPro" id="IPR008183">
    <property type="entry name" value="Aldose_1/G6P_1-epimerase"/>
</dbReference>
<dbReference type="InterPro" id="IPR014718">
    <property type="entry name" value="GH-type_carb-bd"/>
</dbReference>
<dbReference type="OrthoDB" id="9790727at2"/>
<name>K6WE12_9MICO</name>
<dbReference type="STRING" id="1184609.KILIM_073_00150"/>
<evidence type="ECO:0000256" key="2">
    <source>
        <dbReference type="ARBA" id="ARBA00005866"/>
    </source>
</evidence>